<organism evidence="1 2">
    <name type="scientific">Massilia suwonensis</name>
    <dbReference type="NCBI Taxonomy" id="648895"/>
    <lineage>
        <taxon>Bacteria</taxon>
        <taxon>Pseudomonadati</taxon>
        <taxon>Pseudomonadota</taxon>
        <taxon>Betaproteobacteria</taxon>
        <taxon>Burkholderiales</taxon>
        <taxon>Oxalobacteraceae</taxon>
        <taxon>Telluria group</taxon>
        <taxon>Massilia</taxon>
    </lineage>
</organism>
<evidence type="ECO:0000313" key="1">
    <source>
        <dbReference type="EMBL" id="MFC5477308.1"/>
    </source>
</evidence>
<dbReference type="EMBL" id="JBHSMR010000008">
    <property type="protein sequence ID" value="MFC5477308.1"/>
    <property type="molecule type" value="Genomic_DNA"/>
</dbReference>
<protein>
    <recommendedName>
        <fullName evidence="3">Abi-like protein</fullName>
    </recommendedName>
</protein>
<evidence type="ECO:0000313" key="2">
    <source>
        <dbReference type="Proteomes" id="UP001596101"/>
    </source>
</evidence>
<sequence length="299" mass="32769">MSNENSIELDPKRIPTARDVLSTLGQPRIAPYVDFFKCATDEAALGAYFWGQAIASAFQPCLGMYEVALRNAIHVAASRFSSKQSSHSHPWYDYTRQDSLPLRGKTREKVTALLFSGSPPVRLASQPSPDSVVAALSFGFWPSFLAGLTRPQQSRIFTDTFHGNPNSKPAHWSNTDNVASLLSTLKEIQDLRNAVAHLEPIWKPHRLKIKATHWSHSVASLRQKHAAMIQVMAWCCPASAAAVEHSYANRIFKSICSTDAVQAFMHNPFDAGEMSLFALGPGGARRVAAVQQPAANEAA</sequence>
<reference evidence="2" key="1">
    <citation type="journal article" date="2019" name="Int. J. Syst. Evol. Microbiol.">
        <title>The Global Catalogue of Microorganisms (GCM) 10K type strain sequencing project: providing services to taxonomists for standard genome sequencing and annotation.</title>
        <authorList>
            <consortium name="The Broad Institute Genomics Platform"/>
            <consortium name="The Broad Institute Genome Sequencing Center for Infectious Disease"/>
            <person name="Wu L."/>
            <person name="Ma J."/>
        </authorList>
    </citation>
    <scope>NUCLEOTIDE SEQUENCE [LARGE SCALE GENOMIC DNA]</scope>
    <source>
        <strain evidence="2">CCUG 43111</strain>
    </source>
</reference>
<accession>A0ABW0MJZ4</accession>
<evidence type="ECO:0008006" key="3">
    <source>
        <dbReference type="Google" id="ProtNLM"/>
    </source>
</evidence>
<proteinExistence type="predicted"/>
<dbReference type="RefSeq" id="WP_379751946.1">
    <property type="nucleotide sequence ID" value="NZ_JBHSMR010000008.1"/>
</dbReference>
<gene>
    <name evidence="1" type="ORF">ACFPQ5_03845</name>
</gene>
<comment type="caution">
    <text evidence="1">The sequence shown here is derived from an EMBL/GenBank/DDBJ whole genome shotgun (WGS) entry which is preliminary data.</text>
</comment>
<dbReference type="Proteomes" id="UP001596101">
    <property type="component" value="Unassembled WGS sequence"/>
</dbReference>
<name>A0ABW0MJZ4_9BURK</name>
<keyword evidence="2" id="KW-1185">Reference proteome</keyword>